<evidence type="ECO:0000313" key="6">
    <source>
        <dbReference type="EMBL" id="RKP09210.1"/>
    </source>
</evidence>
<keyword evidence="4" id="KW-0732">Signal</keyword>
<dbReference type="PANTHER" id="PTHR11474">
    <property type="entry name" value="TYROSINASE FAMILY MEMBER"/>
    <property type="match status" value="1"/>
</dbReference>
<keyword evidence="1" id="KW-0479">Metal-binding</keyword>
<dbReference type="InterPro" id="IPR050316">
    <property type="entry name" value="Tyrosinase/Hemocyanin"/>
</dbReference>
<dbReference type="AlphaFoldDB" id="A0A4P9XUT0"/>
<evidence type="ECO:0000313" key="7">
    <source>
        <dbReference type="Proteomes" id="UP000271241"/>
    </source>
</evidence>
<dbReference type="GO" id="GO:0046872">
    <property type="term" value="F:metal ion binding"/>
    <property type="evidence" value="ECO:0007669"/>
    <property type="project" value="UniProtKB-KW"/>
</dbReference>
<organism evidence="6 7">
    <name type="scientific">Thamnocephalis sphaerospora</name>
    <dbReference type="NCBI Taxonomy" id="78915"/>
    <lineage>
        <taxon>Eukaryota</taxon>
        <taxon>Fungi</taxon>
        <taxon>Fungi incertae sedis</taxon>
        <taxon>Zoopagomycota</taxon>
        <taxon>Zoopagomycotina</taxon>
        <taxon>Zoopagomycetes</taxon>
        <taxon>Zoopagales</taxon>
        <taxon>Sigmoideomycetaceae</taxon>
        <taxon>Thamnocephalis</taxon>
    </lineage>
</organism>
<dbReference type="Gene3D" id="1.10.1280.10">
    <property type="entry name" value="Di-copper center containing domain from catechol oxidase"/>
    <property type="match status" value="1"/>
</dbReference>
<name>A0A4P9XUT0_9FUNG</name>
<dbReference type="STRING" id="78915.A0A4P9XUT0"/>
<dbReference type="Pfam" id="PF00264">
    <property type="entry name" value="Tyrosinase"/>
    <property type="match status" value="1"/>
</dbReference>
<dbReference type="InterPro" id="IPR008922">
    <property type="entry name" value="Di-copper_centre_dom_sf"/>
</dbReference>
<protein>
    <recommendedName>
        <fullName evidence="5">Tyrosinase copper-binding domain-containing protein</fullName>
    </recommendedName>
</protein>
<dbReference type="PRINTS" id="PR00092">
    <property type="entry name" value="TYROSINASE"/>
</dbReference>
<accession>A0A4P9XUT0</accession>
<dbReference type="PROSITE" id="PS00498">
    <property type="entry name" value="TYROSINASE_2"/>
    <property type="match status" value="1"/>
</dbReference>
<sequence length="528" mass="59874">MKSWSALAALIAVGAAGILFGACPADAQLSECRRVRPRREFRMLSGQERANFIGAIRQLQSGPKPTRYDRMVQIHWDASPGTHGYTQFFSWHRYFIRDFERQLQEIDPNIMLPYWDWTYDSQAPEFSPIFSNNFMGGNGINGCVRTGPFATWSPMYPRRKCLERSFDRGNRLSAFYAPEQLYAIMRNTFRFDELRRMVETPPHGLVHTSLGGDMNGMYSPNDPIFWLHHGFIDKIWSDWQRMDNDKFWRYDGPNVDGTQANHEDVLWPYQVRVRDIMEVERLCYYYEPFMPDRGFEVTRSDSHSIDTLSAVWVDEDVGEERPHWRVALAQQHRSAINANETSVSLTVPDNDRTELVALRSPRALPEEWIRMNGHDVQQVRAAEAKLQRILMGVNRLKHYISPAALVRNENVLRALAREMTEPTQARVAPGTLTVTIGGHQRVLTVSLNAVKASATNNSSIKQASPGIAPDAPARSSSPTPSRATPPASLTPSIRSQVEALMGVSLADSVVRVSDELEKAIGPEAWQDA</sequence>
<dbReference type="SUPFAM" id="SSF48056">
    <property type="entry name" value="Di-copper centre-containing domain"/>
    <property type="match status" value="1"/>
</dbReference>
<evidence type="ECO:0000256" key="3">
    <source>
        <dbReference type="SAM" id="MobiDB-lite"/>
    </source>
</evidence>
<evidence type="ECO:0000256" key="2">
    <source>
        <dbReference type="ARBA" id="ARBA00023008"/>
    </source>
</evidence>
<gene>
    <name evidence="6" type="ORF">THASP1DRAFT_29007</name>
</gene>
<feature type="chain" id="PRO_5020260432" description="Tyrosinase copper-binding domain-containing protein" evidence="4">
    <location>
        <begin position="28"/>
        <end position="528"/>
    </location>
</feature>
<dbReference type="EMBL" id="KZ992532">
    <property type="protein sequence ID" value="RKP09210.1"/>
    <property type="molecule type" value="Genomic_DNA"/>
</dbReference>
<keyword evidence="2" id="KW-0186">Copper</keyword>
<dbReference type="GO" id="GO:0016491">
    <property type="term" value="F:oxidoreductase activity"/>
    <property type="evidence" value="ECO:0007669"/>
    <property type="project" value="InterPro"/>
</dbReference>
<dbReference type="PROSITE" id="PS51257">
    <property type="entry name" value="PROKAR_LIPOPROTEIN"/>
    <property type="match status" value="1"/>
</dbReference>
<feature type="signal peptide" evidence="4">
    <location>
        <begin position="1"/>
        <end position="27"/>
    </location>
</feature>
<feature type="domain" description="Tyrosinase copper-binding" evidence="5">
    <location>
        <begin position="222"/>
        <end position="233"/>
    </location>
</feature>
<dbReference type="InterPro" id="IPR002227">
    <property type="entry name" value="Tyrosinase_Cu-bd"/>
</dbReference>
<dbReference type="Proteomes" id="UP000271241">
    <property type="component" value="Unassembled WGS sequence"/>
</dbReference>
<keyword evidence="7" id="KW-1185">Reference proteome</keyword>
<proteinExistence type="predicted"/>
<reference evidence="7" key="1">
    <citation type="journal article" date="2018" name="Nat. Microbiol.">
        <title>Leveraging single-cell genomics to expand the fungal tree of life.</title>
        <authorList>
            <person name="Ahrendt S.R."/>
            <person name="Quandt C.A."/>
            <person name="Ciobanu D."/>
            <person name="Clum A."/>
            <person name="Salamov A."/>
            <person name="Andreopoulos B."/>
            <person name="Cheng J.F."/>
            <person name="Woyke T."/>
            <person name="Pelin A."/>
            <person name="Henrissat B."/>
            <person name="Reynolds N.K."/>
            <person name="Benny G.L."/>
            <person name="Smith M.E."/>
            <person name="James T.Y."/>
            <person name="Grigoriev I.V."/>
        </authorList>
    </citation>
    <scope>NUCLEOTIDE SEQUENCE [LARGE SCALE GENOMIC DNA]</scope>
    <source>
        <strain evidence="7">RSA 1356</strain>
    </source>
</reference>
<evidence type="ECO:0000259" key="5">
    <source>
        <dbReference type="PROSITE" id="PS00498"/>
    </source>
</evidence>
<evidence type="ECO:0000256" key="4">
    <source>
        <dbReference type="SAM" id="SignalP"/>
    </source>
</evidence>
<dbReference type="PANTHER" id="PTHR11474:SF126">
    <property type="entry name" value="TYROSINASE-LIKE PROTEIN TYR-1-RELATED"/>
    <property type="match status" value="1"/>
</dbReference>
<evidence type="ECO:0000256" key="1">
    <source>
        <dbReference type="ARBA" id="ARBA00022723"/>
    </source>
</evidence>
<feature type="compositionally biased region" description="Low complexity" evidence="3">
    <location>
        <begin position="468"/>
        <end position="492"/>
    </location>
</feature>
<feature type="region of interest" description="Disordered" evidence="3">
    <location>
        <begin position="459"/>
        <end position="492"/>
    </location>
</feature>
<dbReference type="OrthoDB" id="6132182at2759"/>